<dbReference type="AlphaFoldDB" id="A0A6N8DNF7"/>
<organism evidence="1 2">
    <name type="scientific">Rhodoblastus acidophilus</name>
    <name type="common">Rhodopseudomonas acidophila</name>
    <dbReference type="NCBI Taxonomy" id="1074"/>
    <lineage>
        <taxon>Bacteria</taxon>
        <taxon>Pseudomonadati</taxon>
        <taxon>Pseudomonadota</taxon>
        <taxon>Alphaproteobacteria</taxon>
        <taxon>Hyphomicrobiales</taxon>
        <taxon>Rhodoblastaceae</taxon>
        <taxon>Rhodoblastus</taxon>
    </lineage>
</organism>
<dbReference type="RefSeq" id="WP_155446072.1">
    <property type="nucleotide sequence ID" value="NZ_JAOQNR010000010.1"/>
</dbReference>
<dbReference type="EMBL" id="WNKS01000007">
    <property type="protein sequence ID" value="MTV31386.1"/>
    <property type="molecule type" value="Genomic_DNA"/>
</dbReference>
<accession>A0A6N8DNF7</accession>
<evidence type="ECO:0000313" key="2">
    <source>
        <dbReference type="Proteomes" id="UP000439113"/>
    </source>
</evidence>
<protein>
    <submittedName>
        <fullName evidence="1">Uncharacterized protein</fullName>
    </submittedName>
</protein>
<evidence type="ECO:0000313" key="1">
    <source>
        <dbReference type="EMBL" id="MTV31386.1"/>
    </source>
</evidence>
<comment type="caution">
    <text evidence="1">The sequence shown here is derived from an EMBL/GenBank/DDBJ whole genome shotgun (WGS) entry which is preliminary data.</text>
</comment>
<dbReference type="Proteomes" id="UP000439113">
    <property type="component" value="Unassembled WGS sequence"/>
</dbReference>
<reference evidence="1 2" key="1">
    <citation type="submission" date="2019-11" db="EMBL/GenBank/DDBJ databases">
        <title>Whole-genome sequence of a Rhodoblastus acidophilus DSM 142.</title>
        <authorList>
            <person name="Kyndt J.A."/>
            <person name="Meyer T.E."/>
        </authorList>
    </citation>
    <scope>NUCLEOTIDE SEQUENCE [LARGE SCALE GENOMIC DNA]</scope>
    <source>
        <strain evidence="1 2">DSM 142</strain>
    </source>
</reference>
<name>A0A6N8DNF7_RHOAC</name>
<sequence>MTKLLNKYRVSRSYDDARRLANYDAKHPFAACILSPEDAALLAEANKLVRVSRAA</sequence>
<gene>
    <name evidence="1" type="ORF">GJ654_10310</name>
</gene>
<proteinExistence type="predicted"/>